<organism evidence="3 4">
    <name type="scientific">Jeotgalibacillus haloalkalitolerans</name>
    <dbReference type="NCBI Taxonomy" id="3104292"/>
    <lineage>
        <taxon>Bacteria</taxon>
        <taxon>Bacillati</taxon>
        <taxon>Bacillota</taxon>
        <taxon>Bacilli</taxon>
        <taxon>Bacillales</taxon>
        <taxon>Caryophanaceae</taxon>
        <taxon>Jeotgalibacillus</taxon>
    </lineage>
</organism>
<evidence type="ECO:0000313" key="3">
    <source>
        <dbReference type="EMBL" id="MDZ5712225.1"/>
    </source>
</evidence>
<feature type="coiled-coil region" evidence="1">
    <location>
        <begin position="47"/>
        <end position="94"/>
    </location>
</feature>
<dbReference type="EMBL" id="JAXQNN010000002">
    <property type="protein sequence ID" value="MDZ5712225.1"/>
    <property type="molecule type" value="Genomic_DNA"/>
</dbReference>
<dbReference type="RefSeq" id="WP_322421200.1">
    <property type="nucleotide sequence ID" value="NZ_JAXQNN010000002.1"/>
</dbReference>
<feature type="transmembrane region" description="Helical" evidence="2">
    <location>
        <begin position="14"/>
        <end position="32"/>
    </location>
</feature>
<protein>
    <submittedName>
        <fullName evidence="3">Uncharacterized protein</fullName>
    </submittedName>
</protein>
<evidence type="ECO:0000256" key="1">
    <source>
        <dbReference type="SAM" id="Coils"/>
    </source>
</evidence>
<sequence length="238" mass="27332">MNTTKKVPVYKRKWFIILIPTLFVIGLIGNLFQDENDESGLSSEENIEELNRIADQLKSDLAVQDIEDTASATQEEEAIEKEDYEEKVTADEKEVFLNSVGSRFDSTMDRYDEIWADHYEEPMSSFSEGSLDIYSAYKEISHAENQYEILTITIDELDIPEELSDEATENISGYQSEMKEAISYRLSAIRRTLKMIDDNNYSPKEVTTIEGQIVESNKYVLNATVYVASLKAYYEITE</sequence>
<comment type="caution">
    <text evidence="3">The sequence shown here is derived from an EMBL/GenBank/DDBJ whole genome shotgun (WGS) entry which is preliminary data.</text>
</comment>
<evidence type="ECO:0000256" key="2">
    <source>
        <dbReference type="SAM" id="Phobius"/>
    </source>
</evidence>
<keyword evidence="2" id="KW-0472">Membrane</keyword>
<name>A0ABU5KM30_9BACL</name>
<keyword evidence="4" id="KW-1185">Reference proteome</keyword>
<gene>
    <name evidence="3" type="ORF">UFB30_08280</name>
</gene>
<keyword evidence="1" id="KW-0175">Coiled coil</keyword>
<reference evidence="3 4" key="1">
    <citation type="submission" date="2023-12" db="EMBL/GenBank/DDBJ databases">
        <title>Jeotgalibacillus haloalkaliphilus sp. nov., a novel salt-tolerant bacteria, isolated from the estuary of the Fenhe River into the Yellow River.</title>
        <authorList>
            <person name="Li Y."/>
        </authorList>
    </citation>
    <scope>NUCLEOTIDE SEQUENCE [LARGE SCALE GENOMIC DNA]</scope>
    <source>
        <strain evidence="3 4">HH7-29</strain>
    </source>
</reference>
<accession>A0ABU5KM30</accession>
<dbReference type="Proteomes" id="UP001292084">
    <property type="component" value="Unassembled WGS sequence"/>
</dbReference>
<keyword evidence="2" id="KW-0812">Transmembrane</keyword>
<proteinExistence type="predicted"/>
<keyword evidence="2" id="KW-1133">Transmembrane helix</keyword>
<evidence type="ECO:0000313" key="4">
    <source>
        <dbReference type="Proteomes" id="UP001292084"/>
    </source>
</evidence>